<organism evidence="2 3">
    <name type="scientific">Halorubrum salipaludis</name>
    <dbReference type="NCBI Taxonomy" id="2032630"/>
    <lineage>
        <taxon>Archaea</taxon>
        <taxon>Methanobacteriati</taxon>
        <taxon>Methanobacteriota</taxon>
        <taxon>Stenosarchaea group</taxon>
        <taxon>Halobacteria</taxon>
        <taxon>Halobacteriales</taxon>
        <taxon>Haloferacaceae</taxon>
        <taxon>Halorubrum</taxon>
    </lineage>
</organism>
<dbReference type="GO" id="GO:0016787">
    <property type="term" value="F:hydrolase activity"/>
    <property type="evidence" value="ECO:0007669"/>
    <property type="project" value="UniProtKB-KW"/>
</dbReference>
<protein>
    <submittedName>
        <fullName evidence="2">Metal-dependent hydrolase</fullName>
    </submittedName>
</protein>
<keyword evidence="1" id="KW-0812">Transmembrane</keyword>
<proteinExistence type="predicted"/>
<comment type="caution">
    <text evidence="2">The sequence shown here is derived from an EMBL/GenBank/DDBJ whole genome shotgun (WGS) entry which is preliminary data.</text>
</comment>
<dbReference type="OrthoDB" id="200338at2157"/>
<dbReference type="Proteomes" id="UP000218083">
    <property type="component" value="Unassembled WGS sequence"/>
</dbReference>
<name>A0A2A2FAW4_9EURY</name>
<evidence type="ECO:0000313" key="3">
    <source>
        <dbReference type="Proteomes" id="UP000218083"/>
    </source>
</evidence>
<feature type="transmembrane region" description="Helical" evidence="1">
    <location>
        <begin position="122"/>
        <end position="143"/>
    </location>
</feature>
<dbReference type="RefSeq" id="WP_095637775.1">
    <property type="nucleotide sequence ID" value="NZ_NSKC01000009.1"/>
</dbReference>
<keyword evidence="1" id="KW-1133">Transmembrane helix</keyword>
<keyword evidence="2" id="KW-0378">Hydrolase</keyword>
<evidence type="ECO:0000313" key="2">
    <source>
        <dbReference type="EMBL" id="PAU82631.1"/>
    </source>
</evidence>
<keyword evidence="3" id="KW-1185">Reference proteome</keyword>
<reference evidence="2 3" key="1">
    <citation type="submission" date="2017-08" db="EMBL/GenBank/DDBJ databases">
        <title>The strain WRN001 was isolated from Binhai saline alkaline soil, Tianjin, China.</title>
        <authorList>
            <person name="Liu D."/>
            <person name="Zhang G."/>
        </authorList>
    </citation>
    <scope>NUCLEOTIDE SEQUENCE [LARGE SCALE GENOMIC DNA]</scope>
    <source>
        <strain evidence="2 3">WN019</strain>
    </source>
</reference>
<dbReference type="AlphaFoldDB" id="A0A2A2FAW4"/>
<gene>
    <name evidence="2" type="ORF">CK500_13620</name>
</gene>
<keyword evidence="1" id="KW-0472">Membrane</keyword>
<sequence length="174" mass="18732">MYFPTHLAAAALLGRWSRLSVPWLVVGAALPDVVDKPLALSGVADLYHTVGHTALLAPVAVALALASPAGRAVAVGWGSHLFLDALHVVLNGRPGDALFLGWPLVVPPDPLAMPPGEFTVHYLWSPSFVLECLFWALAGVVLLRAVRSDRPIRELWAPSPRRSEPNSDRDDADR</sequence>
<dbReference type="EMBL" id="NSKC01000009">
    <property type="protein sequence ID" value="PAU82631.1"/>
    <property type="molecule type" value="Genomic_DNA"/>
</dbReference>
<accession>A0A2A2FAW4</accession>
<evidence type="ECO:0000256" key="1">
    <source>
        <dbReference type="SAM" id="Phobius"/>
    </source>
</evidence>